<dbReference type="RefSeq" id="WP_167398834.1">
    <property type="nucleotide sequence ID" value="NZ_QAOG01000004.1"/>
</dbReference>
<evidence type="ECO:0000313" key="3">
    <source>
        <dbReference type="Proteomes" id="UP000244189"/>
    </source>
</evidence>
<protein>
    <submittedName>
        <fullName evidence="2">Lambda family phage portal protein</fullName>
    </submittedName>
</protein>
<dbReference type="Pfam" id="PF05136">
    <property type="entry name" value="Phage_portal_2"/>
    <property type="match status" value="1"/>
</dbReference>
<feature type="region of interest" description="Disordered" evidence="1">
    <location>
        <begin position="1"/>
        <end position="29"/>
    </location>
</feature>
<dbReference type="GO" id="GO:0005198">
    <property type="term" value="F:structural molecule activity"/>
    <property type="evidence" value="ECO:0007669"/>
    <property type="project" value="InterPro"/>
</dbReference>
<dbReference type="InterPro" id="IPR006429">
    <property type="entry name" value="Phage_lambda_portal"/>
</dbReference>
<dbReference type="AlphaFoldDB" id="A0A2T5GK99"/>
<name>A0A2T5GK99_9SPHN</name>
<dbReference type="EMBL" id="QAOG01000004">
    <property type="protein sequence ID" value="PTQ59752.1"/>
    <property type="molecule type" value="Genomic_DNA"/>
</dbReference>
<evidence type="ECO:0000256" key="1">
    <source>
        <dbReference type="SAM" id="MobiDB-lite"/>
    </source>
</evidence>
<proteinExistence type="predicted"/>
<evidence type="ECO:0000313" key="2">
    <source>
        <dbReference type="EMBL" id="PTQ59752.1"/>
    </source>
</evidence>
<dbReference type="NCBIfam" id="TIGR01539">
    <property type="entry name" value="portal_lambda"/>
    <property type="match status" value="1"/>
</dbReference>
<dbReference type="Proteomes" id="UP000244189">
    <property type="component" value="Unassembled WGS sequence"/>
</dbReference>
<organism evidence="2 3">
    <name type="scientific">Sphingomonas aurantiaca</name>
    <dbReference type="NCBI Taxonomy" id="185949"/>
    <lineage>
        <taxon>Bacteria</taxon>
        <taxon>Pseudomonadati</taxon>
        <taxon>Pseudomonadota</taxon>
        <taxon>Alphaproteobacteria</taxon>
        <taxon>Sphingomonadales</taxon>
        <taxon>Sphingomonadaceae</taxon>
        <taxon>Sphingomonas</taxon>
    </lineage>
</organism>
<keyword evidence="3" id="KW-1185">Reference proteome</keyword>
<dbReference type="GO" id="GO:0019068">
    <property type="term" value="P:virion assembly"/>
    <property type="evidence" value="ECO:0007669"/>
    <property type="project" value="InterPro"/>
</dbReference>
<accession>A0A2T5GK99</accession>
<gene>
    <name evidence="2" type="ORF">C8J26_2604</name>
</gene>
<comment type="caution">
    <text evidence="2">The sequence shown here is derived from an EMBL/GenBank/DDBJ whole genome shotgun (WGS) entry which is preliminary data.</text>
</comment>
<sequence>MLDRTPQRSGGGKRFAGRGDRDFFINSGNPNDARPRRYVDRLTILQLVAENPFARKALNALLNSLVGWGVTGAPQGSKALQKIWSDWVKACDYYGRLDLYGLQELIVRSMLRDGEVFIAKRTVKVASGVPLRLQLLDKGMLATHKVGAGIDRGIEYDADNKPAAYHFYKHRQGQRWASLDTVRFPAEEVIHLFHSEWIGQSEGVSIFESVVKRLGDVDEGIEAEVVKANIAACMVGFRYRPPTQDGEDPNIGMPVEGERDGPPIEEFVPGMIETLEDGEQITFSTPPKSGGIGDLFRVAMLASSAGVGVTHEQMTGDLSNVNFSSYKAGHLEFKRTVGRLQYLTIIPVCLDRVWGWFHGTASDFGLTPAKPVEMKWTPPPFESIDREGDAKADILEMQAGLESRPNLLNSRGFDAPEMMQQIADHQALLKKLGLAFKGDPFSPFQTDTSDPAASNPADATRGLLIAIARHLLVGNTPDA</sequence>
<reference evidence="2 3" key="1">
    <citation type="submission" date="2018-04" db="EMBL/GenBank/DDBJ databases">
        <title>Genomic Encyclopedia of Type Strains, Phase III (KMG-III): the genomes of soil and plant-associated and newly described type strains.</title>
        <authorList>
            <person name="Whitman W."/>
        </authorList>
    </citation>
    <scope>NUCLEOTIDE SEQUENCE [LARGE SCALE GENOMIC DNA]</scope>
    <source>
        <strain evidence="2 3">MA101b</strain>
    </source>
</reference>